<keyword evidence="6" id="KW-1185">Reference proteome</keyword>
<keyword evidence="2" id="KW-0812">Transmembrane</keyword>
<keyword evidence="2" id="KW-1133">Transmembrane helix</keyword>
<feature type="domain" description="Right handed beta helix" evidence="4">
    <location>
        <begin position="348"/>
        <end position="482"/>
    </location>
</feature>
<name>A0ABW0I186_9BACL</name>
<organism evidence="5 6">
    <name type="scientific">Cohnella soli</name>
    <dbReference type="NCBI Taxonomy" id="425005"/>
    <lineage>
        <taxon>Bacteria</taxon>
        <taxon>Bacillati</taxon>
        <taxon>Bacillota</taxon>
        <taxon>Bacilli</taxon>
        <taxon>Bacillales</taxon>
        <taxon>Paenibacillaceae</taxon>
        <taxon>Cohnella</taxon>
    </lineage>
</organism>
<evidence type="ECO:0000313" key="6">
    <source>
        <dbReference type="Proteomes" id="UP001596113"/>
    </source>
</evidence>
<evidence type="ECO:0000259" key="4">
    <source>
        <dbReference type="Pfam" id="PF13229"/>
    </source>
</evidence>
<dbReference type="InterPro" id="IPR012334">
    <property type="entry name" value="Pectin_lyas_fold"/>
</dbReference>
<evidence type="ECO:0000259" key="3">
    <source>
        <dbReference type="Pfam" id="PF12708"/>
    </source>
</evidence>
<dbReference type="PANTHER" id="PTHR22990">
    <property type="entry name" value="F-BOX ONLY PROTEIN"/>
    <property type="match status" value="1"/>
</dbReference>
<protein>
    <submittedName>
        <fullName evidence="5">Right-handed parallel beta-helix repeat-containing protein</fullName>
    </submittedName>
</protein>
<dbReference type="SUPFAM" id="SSF51126">
    <property type="entry name" value="Pectin lyase-like"/>
    <property type="match status" value="2"/>
</dbReference>
<dbReference type="Pfam" id="PF12708">
    <property type="entry name" value="Pect-lyase_RHGA_epim"/>
    <property type="match status" value="1"/>
</dbReference>
<keyword evidence="1" id="KW-0677">Repeat</keyword>
<evidence type="ECO:0000256" key="1">
    <source>
        <dbReference type="ARBA" id="ARBA00022737"/>
    </source>
</evidence>
<dbReference type="InterPro" id="IPR051550">
    <property type="entry name" value="SCF-Subunits/Alg-Epimerases"/>
</dbReference>
<proteinExistence type="predicted"/>
<sequence>MTTALNGYRYRTTGWIRRAGYGTASAIIAIAAFLALRGGEPPPEFPVPERTLQGGAVLAASGSGASVAKTLTYAVTKFGAKGDGVANDRAAIQKAVDQAGANGGGVVYFPKGVYLVDDSIVVSKDNVILKGVGPESEIRITKHPKRVVVISGSSHNAVRYLQVSLGVGDVQRHDNDEGIYVTNKAKDFLIEKVLGNGKGIMARGEVDGGVIRDNIIKKTLADGIHLTGGSKNIVVENNLVSETGDDSIAVVSYKAQQMLCSNITIRGNRIYRSHSRGIAHVGGEKVLILNNRVINTTSSGILIDRDGNYDTYAPDDTRVEGNTVKFAGAYALLTGERGNSFGIEVSAGALSVVLVGNAVSSGAGRGISVSAPGTLIQNNVITGNGSIGLQVDGSDCSIIGNVIENNGTYGFFSEGSDRLIVVGNQWLNNNTSGGQYIDNFLLKDSRHSIITDNESMETRERMQVERAYELVGSCQGTTFDRNKMKGTLLGTDISCSA</sequence>
<dbReference type="SMART" id="SM00710">
    <property type="entry name" value="PbH1"/>
    <property type="match status" value="8"/>
</dbReference>
<dbReference type="InterPro" id="IPR039448">
    <property type="entry name" value="Beta_helix"/>
</dbReference>
<dbReference type="Pfam" id="PF13229">
    <property type="entry name" value="Beta_helix"/>
    <property type="match status" value="1"/>
</dbReference>
<feature type="domain" description="Rhamnogalacturonase A/B/Epimerase-like pectate lyase" evidence="3">
    <location>
        <begin position="75"/>
        <end position="301"/>
    </location>
</feature>
<keyword evidence="2" id="KW-0472">Membrane</keyword>
<dbReference type="RefSeq" id="WP_378135867.1">
    <property type="nucleotide sequence ID" value="NZ_JBHSMI010000028.1"/>
</dbReference>
<gene>
    <name evidence="5" type="ORF">ACFPOF_20025</name>
</gene>
<dbReference type="InterPro" id="IPR024535">
    <property type="entry name" value="RHGA/B-epi-like_pectate_lyase"/>
</dbReference>
<feature type="transmembrane region" description="Helical" evidence="2">
    <location>
        <begin position="19"/>
        <end position="36"/>
    </location>
</feature>
<comment type="caution">
    <text evidence="5">The sequence shown here is derived from an EMBL/GenBank/DDBJ whole genome shotgun (WGS) entry which is preliminary data.</text>
</comment>
<reference evidence="6" key="1">
    <citation type="journal article" date="2019" name="Int. J. Syst. Evol. Microbiol.">
        <title>The Global Catalogue of Microorganisms (GCM) 10K type strain sequencing project: providing services to taxonomists for standard genome sequencing and annotation.</title>
        <authorList>
            <consortium name="The Broad Institute Genomics Platform"/>
            <consortium name="The Broad Institute Genome Sequencing Center for Infectious Disease"/>
            <person name="Wu L."/>
            <person name="Ma J."/>
        </authorList>
    </citation>
    <scope>NUCLEOTIDE SEQUENCE [LARGE SCALE GENOMIC DNA]</scope>
    <source>
        <strain evidence="6">CGMCC 1.18575</strain>
    </source>
</reference>
<accession>A0ABW0I186</accession>
<dbReference type="InterPro" id="IPR011050">
    <property type="entry name" value="Pectin_lyase_fold/virulence"/>
</dbReference>
<dbReference type="EMBL" id="JBHSMI010000028">
    <property type="protein sequence ID" value="MFC5405037.1"/>
    <property type="molecule type" value="Genomic_DNA"/>
</dbReference>
<dbReference type="Proteomes" id="UP001596113">
    <property type="component" value="Unassembled WGS sequence"/>
</dbReference>
<dbReference type="InterPro" id="IPR006626">
    <property type="entry name" value="PbH1"/>
</dbReference>
<dbReference type="PANTHER" id="PTHR22990:SF15">
    <property type="entry name" value="F-BOX ONLY PROTEIN 10"/>
    <property type="match status" value="1"/>
</dbReference>
<dbReference type="Gene3D" id="2.160.20.10">
    <property type="entry name" value="Single-stranded right-handed beta-helix, Pectin lyase-like"/>
    <property type="match status" value="2"/>
</dbReference>
<evidence type="ECO:0000313" key="5">
    <source>
        <dbReference type="EMBL" id="MFC5405037.1"/>
    </source>
</evidence>
<evidence type="ECO:0000256" key="2">
    <source>
        <dbReference type="SAM" id="Phobius"/>
    </source>
</evidence>